<feature type="region of interest" description="Disordered" evidence="1">
    <location>
        <begin position="1"/>
        <end position="83"/>
    </location>
</feature>
<sequence length="147" mass="16529">MDITKEARRKRDLEEAARLKEVTKDKLQANSMEGGTRSGGQPIQSKSQLNSSHGKGRSPATGDWNSVETPEDSIGESPVQIGGERRRWQNFTAHHDLEDSWIAASSRKAPTSQDIRRNTATKRKGTYFKFNTDALKESEVKEKMIQL</sequence>
<accession>A0ABD3I5N0</accession>
<reference evidence="2 3" key="1">
    <citation type="submission" date="2024-09" db="EMBL/GenBank/DDBJ databases">
        <title>Chromosome-scale assembly of Riccia sorocarpa.</title>
        <authorList>
            <person name="Paukszto L."/>
        </authorList>
    </citation>
    <scope>NUCLEOTIDE SEQUENCE [LARGE SCALE GENOMIC DNA]</scope>
    <source>
        <strain evidence="2">LP-2024</strain>
        <tissue evidence="2">Aerial parts of the thallus</tissue>
    </source>
</reference>
<proteinExistence type="predicted"/>
<dbReference type="EMBL" id="JBJQOH010000002">
    <property type="protein sequence ID" value="KAL3698364.1"/>
    <property type="molecule type" value="Genomic_DNA"/>
</dbReference>
<name>A0ABD3I5N0_9MARC</name>
<evidence type="ECO:0000256" key="1">
    <source>
        <dbReference type="SAM" id="MobiDB-lite"/>
    </source>
</evidence>
<organism evidence="2 3">
    <name type="scientific">Riccia sorocarpa</name>
    <dbReference type="NCBI Taxonomy" id="122646"/>
    <lineage>
        <taxon>Eukaryota</taxon>
        <taxon>Viridiplantae</taxon>
        <taxon>Streptophyta</taxon>
        <taxon>Embryophyta</taxon>
        <taxon>Marchantiophyta</taxon>
        <taxon>Marchantiopsida</taxon>
        <taxon>Marchantiidae</taxon>
        <taxon>Marchantiales</taxon>
        <taxon>Ricciaceae</taxon>
        <taxon>Riccia</taxon>
    </lineage>
</organism>
<feature type="compositionally biased region" description="Basic and acidic residues" evidence="1">
    <location>
        <begin position="1"/>
        <end position="27"/>
    </location>
</feature>
<feature type="compositionally biased region" description="Polar residues" evidence="1">
    <location>
        <begin position="28"/>
        <end position="53"/>
    </location>
</feature>
<evidence type="ECO:0000313" key="2">
    <source>
        <dbReference type="EMBL" id="KAL3698364.1"/>
    </source>
</evidence>
<protein>
    <submittedName>
        <fullName evidence="2">Uncharacterized protein</fullName>
    </submittedName>
</protein>
<comment type="caution">
    <text evidence="2">The sequence shown here is derived from an EMBL/GenBank/DDBJ whole genome shotgun (WGS) entry which is preliminary data.</text>
</comment>
<keyword evidence="3" id="KW-1185">Reference proteome</keyword>
<gene>
    <name evidence="2" type="ORF">R1sor_012440</name>
</gene>
<dbReference type="AlphaFoldDB" id="A0ABD3I5N0"/>
<dbReference type="Proteomes" id="UP001633002">
    <property type="component" value="Unassembled WGS sequence"/>
</dbReference>
<evidence type="ECO:0000313" key="3">
    <source>
        <dbReference type="Proteomes" id="UP001633002"/>
    </source>
</evidence>